<dbReference type="InterPro" id="IPR029016">
    <property type="entry name" value="GAF-like_dom_sf"/>
</dbReference>
<dbReference type="Pfam" id="PF01590">
    <property type="entry name" value="GAF"/>
    <property type="match status" value="1"/>
</dbReference>
<protein>
    <recommendedName>
        <fullName evidence="2">histidine kinase</fullName>
        <ecNumber evidence="2">2.7.13.3</ecNumber>
    </recommendedName>
</protein>
<dbReference type="InterPro" id="IPR036890">
    <property type="entry name" value="HATPase_C_sf"/>
</dbReference>
<keyword evidence="8" id="KW-0902">Two-component regulatory system</keyword>
<evidence type="ECO:0000256" key="1">
    <source>
        <dbReference type="ARBA" id="ARBA00000085"/>
    </source>
</evidence>
<accession>A0ABV3RC96</accession>
<dbReference type="InterPro" id="IPR004358">
    <property type="entry name" value="Sig_transdc_His_kin-like_C"/>
</dbReference>
<keyword evidence="4" id="KW-0808">Transferase</keyword>
<keyword evidence="14" id="KW-1185">Reference proteome</keyword>
<evidence type="ECO:0000256" key="3">
    <source>
        <dbReference type="ARBA" id="ARBA00022553"/>
    </source>
</evidence>
<dbReference type="Gene3D" id="3.30.450.20">
    <property type="entry name" value="PAS domain"/>
    <property type="match status" value="1"/>
</dbReference>
<dbReference type="InterPro" id="IPR011006">
    <property type="entry name" value="CheY-like_superfamily"/>
</dbReference>
<reference evidence="13 14" key="1">
    <citation type="submission" date="2024-06" db="EMBL/GenBank/DDBJ databases">
        <title>Novosphingobium rhizovicinus M1R2S20.</title>
        <authorList>
            <person name="Sun J.-Q."/>
        </authorList>
    </citation>
    <scope>NUCLEOTIDE SEQUENCE [LARGE SCALE GENOMIC DNA]</scope>
    <source>
        <strain evidence="13 14">M1R2S20</strain>
    </source>
</reference>
<feature type="domain" description="Response regulatory" evidence="12">
    <location>
        <begin position="603"/>
        <end position="713"/>
    </location>
</feature>
<dbReference type="CDD" id="cd00082">
    <property type="entry name" value="HisKA"/>
    <property type="match status" value="1"/>
</dbReference>
<dbReference type="Pfam" id="PF00512">
    <property type="entry name" value="HisKA"/>
    <property type="match status" value="1"/>
</dbReference>
<dbReference type="GO" id="GO:0005524">
    <property type="term" value="F:ATP binding"/>
    <property type="evidence" value="ECO:0007669"/>
    <property type="project" value="UniProtKB-KW"/>
</dbReference>
<dbReference type="SMART" id="SM00388">
    <property type="entry name" value="HisKA"/>
    <property type="match status" value="1"/>
</dbReference>
<dbReference type="PROSITE" id="PS50110">
    <property type="entry name" value="RESPONSE_REGULATORY"/>
    <property type="match status" value="1"/>
</dbReference>
<dbReference type="RefSeq" id="WP_367773489.1">
    <property type="nucleotide sequence ID" value="NZ_JBFNXR010000039.1"/>
</dbReference>
<dbReference type="PANTHER" id="PTHR43065:SF46">
    <property type="entry name" value="C4-DICARBOXYLATE TRANSPORT SENSOR PROTEIN DCTB"/>
    <property type="match status" value="1"/>
</dbReference>
<dbReference type="SUPFAM" id="SSF55781">
    <property type="entry name" value="GAF domain-like"/>
    <property type="match status" value="1"/>
</dbReference>
<dbReference type="InterPro" id="IPR035965">
    <property type="entry name" value="PAS-like_dom_sf"/>
</dbReference>
<dbReference type="InterPro" id="IPR013656">
    <property type="entry name" value="PAS_4"/>
</dbReference>
<dbReference type="InterPro" id="IPR000014">
    <property type="entry name" value="PAS"/>
</dbReference>
<dbReference type="PRINTS" id="PR00344">
    <property type="entry name" value="BCTRLSENSOR"/>
</dbReference>
<dbReference type="InterPro" id="IPR036097">
    <property type="entry name" value="HisK_dim/P_sf"/>
</dbReference>
<dbReference type="Pfam" id="PF08448">
    <property type="entry name" value="PAS_4"/>
    <property type="match status" value="1"/>
</dbReference>
<dbReference type="InterPro" id="IPR003594">
    <property type="entry name" value="HATPase_dom"/>
</dbReference>
<dbReference type="InterPro" id="IPR003018">
    <property type="entry name" value="GAF"/>
</dbReference>
<dbReference type="SMART" id="SM00065">
    <property type="entry name" value="GAF"/>
    <property type="match status" value="1"/>
</dbReference>
<evidence type="ECO:0000259" key="11">
    <source>
        <dbReference type="PROSITE" id="PS50109"/>
    </source>
</evidence>
<dbReference type="Gene3D" id="3.30.565.10">
    <property type="entry name" value="Histidine kinase-like ATPase, C-terminal domain"/>
    <property type="match status" value="1"/>
</dbReference>
<dbReference type="EMBL" id="JBFNXR010000039">
    <property type="protein sequence ID" value="MEW9855675.1"/>
    <property type="molecule type" value="Genomic_DNA"/>
</dbReference>
<evidence type="ECO:0000256" key="4">
    <source>
        <dbReference type="ARBA" id="ARBA00022679"/>
    </source>
</evidence>
<comment type="caution">
    <text evidence="13">The sequence shown here is derived from an EMBL/GenBank/DDBJ whole genome shotgun (WGS) entry which is preliminary data.</text>
</comment>
<evidence type="ECO:0000256" key="6">
    <source>
        <dbReference type="ARBA" id="ARBA00022777"/>
    </source>
</evidence>
<dbReference type="PROSITE" id="PS50109">
    <property type="entry name" value="HIS_KIN"/>
    <property type="match status" value="1"/>
</dbReference>
<gene>
    <name evidence="13" type="ORF">ABUH87_10960</name>
</gene>
<dbReference type="CDD" id="cd00130">
    <property type="entry name" value="PAS"/>
    <property type="match status" value="1"/>
</dbReference>
<comment type="catalytic activity">
    <reaction evidence="1">
        <text>ATP + protein L-histidine = ADP + protein N-phospho-L-histidine.</text>
        <dbReference type="EC" id="2.7.13.3"/>
    </reaction>
</comment>
<dbReference type="InterPro" id="IPR005467">
    <property type="entry name" value="His_kinase_dom"/>
</dbReference>
<evidence type="ECO:0000256" key="2">
    <source>
        <dbReference type="ARBA" id="ARBA00012438"/>
    </source>
</evidence>
<dbReference type="PANTHER" id="PTHR43065">
    <property type="entry name" value="SENSOR HISTIDINE KINASE"/>
    <property type="match status" value="1"/>
</dbReference>
<evidence type="ECO:0000259" key="12">
    <source>
        <dbReference type="PROSITE" id="PS50110"/>
    </source>
</evidence>
<dbReference type="InterPro" id="IPR003661">
    <property type="entry name" value="HisK_dim/P_dom"/>
</dbReference>
<feature type="modified residue" description="4-aspartylphosphate" evidence="9">
    <location>
        <position position="653"/>
    </location>
</feature>
<proteinExistence type="predicted"/>
<dbReference type="EC" id="2.7.13.3" evidence="2"/>
<evidence type="ECO:0000256" key="5">
    <source>
        <dbReference type="ARBA" id="ARBA00022741"/>
    </source>
</evidence>
<evidence type="ECO:0000256" key="7">
    <source>
        <dbReference type="ARBA" id="ARBA00022840"/>
    </source>
</evidence>
<keyword evidence="7 13" id="KW-0067">ATP-binding</keyword>
<name>A0ABV3RC96_9SPHN</name>
<keyword evidence="5" id="KW-0547">Nucleotide-binding</keyword>
<dbReference type="SUPFAM" id="SSF52172">
    <property type="entry name" value="CheY-like"/>
    <property type="match status" value="1"/>
</dbReference>
<feature type="domain" description="Histidine kinase" evidence="11">
    <location>
        <begin position="362"/>
        <end position="581"/>
    </location>
</feature>
<evidence type="ECO:0000256" key="9">
    <source>
        <dbReference type="PROSITE-ProRule" id="PRU00169"/>
    </source>
</evidence>
<evidence type="ECO:0000313" key="14">
    <source>
        <dbReference type="Proteomes" id="UP001556118"/>
    </source>
</evidence>
<keyword evidence="6" id="KW-0418">Kinase</keyword>
<dbReference type="Gene3D" id="1.10.287.130">
    <property type="match status" value="1"/>
</dbReference>
<dbReference type="Gene3D" id="3.40.50.2300">
    <property type="match status" value="1"/>
</dbReference>
<dbReference type="Gene3D" id="3.30.450.40">
    <property type="match status" value="1"/>
</dbReference>
<evidence type="ECO:0000313" key="13">
    <source>
        <dbReference type="EMBL" id="MEW9855675.1"/>
    </source>
</evidence>
<dbReference type="SUPFAM" id="SSF55874">
    <property type="entry name" value="ATPase domain of HSP90 chaperone/DNA topoisomerase II/histidine kinase"/>
    <property type="match status" value="1"/>
</dbReference>
<evidence type="ECO:0000256" key="8">
    <source>
        <dbReference type="ARBA" id="ARBA00023012"/>
    </source>
</evidence>
<feature type="coiled-coil region" evidence="10">
    <location>
        <begin position="183"/>
        <end position="214"/>
    </location>
</feature>
<dbReference type="Proteomes" id="UP001556118">
    <property type="component" value="Unassembled WGS sequence"/>
</dbReference>
<dbReference type="SMART" id="SM00448">
    <property type="entry name" value="REC"/>
    <property type="match status" value="1"/>
</dbReference>
<dbReference type="SUPFAM" id="SSF55785">
    <property type="entry name" value="PYP-like sensor domain (PAS domain)"/>
    <property type="match status" value="1"/>
</dbReference>
<sequence>MRVDLWTHWLSHAMSEDCSEVPFQKPAEQHHALIARAAAGLLSADDPVSIIDGVIRDVAEFLEVDQRVSYDITEDRAHLRLTHTNGRKCGELLEYAPLEILLAGIVAQSGKPLILHNLQDSTQERYALARQAGVRAFAGFPIASQDRLYGVIAFASLTRPLLSNEALDLFATLASLLSTARARLEQEAALRMSEERLRQLNDTLEQRVQQAAAERRVLAAVVDNTTACVMACDPDLNILAVNLAQAEEFLRFYGRSCEAGDNLLQLLSAFPEHRERIHAQWKRALRGERFLIVDQFGDPAYQQAHYEVHFDAMRDSHGKVIGAFLTAYDVSERVGAQRDLEAAKDALRQSQKMEAMGQFTGGVAHDFNNLLTPIMATLELLQRRGVGNEREQRMIAGAAQSAERARVLVQRLLAFARRQPLQPVAVDAGKLINGMADLVRSTAGPQTKLSVQEADEPTYAWADPNQLEMALLNLCVNARDAMPNGGTLRISIRSQNVASDREALQAGNYICISVEDSGVGMDEATLLRATEPFFSTKDVGRGTGLGLSMVHGLAAQLGGALQIKSSLGIGTTVYLWLPQTEPQDEVQSMASPAPQPEKLKLQTALVVDDEPLVRTTVTHMLQELGYSVIEASCAEDATKIVERGNNIDLVLTDHLMPGMTGGELARWIRQKAPDLPVLLISGYAEGARLPADIPRLSKPFAMSELSTRLAAMQKQLTSVST</sequence>
<dbReference type="SMART" id="SM00387">
    <property type="entry name" value="HATPase_c"/>
    <property type="match status" value="1"/>
</dbReference>
<dbReference type="Pfam" id="PF02518">
    <property type="entry name" value="HATPase_c"/>
    <property type="match status" value="1"/>
</dbReference>
<dbReference type="InterPro" id="IPR001789">
    <property type="entry name" value="Sig_transdc_resp-reg_receiver"/>
</dbReference>
<dbReference type="SUPFAM" id="SSF47384">
    <property type="entry name" value="Homodimeric domain of signal transducing histidine kinase"/>
    <property type="match status" value="1"/>
</dbReference>
<keyword evidence="3 9" id="KW-0597">Phosphoprotein</keyword>
<organism evidence="13 14">
    <name type="scientific">Novosphingobium rhizovicinum</name>
    <dbReference type="NCBI Taxonomy" id="3228928"/>
    <lineage>
        <taxon>Bacteria</taxon>
        <taxon>Pseudomonadati</taxon>
        <taxon>Pseudomonadota</taxon>
        <taxon>Alphaproteobacteria</taxon>
        <taxon>Sphingomonadales</taxon>
        <taxon>Sphingomonadaceae</taxon>
        <taxon>Novosphingobium</taxon>
    </lineage>
</organism>
<keyword evidence="10" id="KW-0175">Coiled coil</keyword>
<dbReference type="Pfam" id="PF00072">
    <property type="entry name" value="Response_reg"/>
    <property type="match status" value="1"/>
</dbReference>
<evidence type="ECO:0000256" key="10">
    <source>
        <dbReference type="SAM" id="Coils"/>
    </source>
</evidence>